<dbReference type="SUPFAM" id="SSF57667">
    <property type="entry name" value="beta-beta-alpha zinc fingers"/>
    <property type="match status" value="1"/>
</dbReference>
<accession>A0A319DN56</accession>
<evidence type="ECO:0000313" key="3">
    <source>
        <dbReference type="EMBL" id="PYH92663.1"/>
    </source>
</evidence>
<dbReference type="Gene3D" id="3.30.160.60">
    <property type="entry name" value="Classic Zinc Finger"/>
    <property type="match status" value="2"/>
</dbReference>
<gene>
    <name evidence="3" type="ORF">BO71DRAFT_18626</name>
</gene>
<keyword evidence="1" id="KW-0862">Zinc</keyword>
<proteinExistence type="predicted"/>
<dbReference type="STRING" id="1448320.A0A319DN56"/>
<name>A0A319DN56_9EURO</name>
<evidence type="ECO:0000256" key="1">
    <source>
        <dbReference type="PROSITE-ProRule" id="PRU00042"/>
    </source>
</evidence>
<feature type="domain" description="C2H2-type" evidence="2">
    <location>
        <begin position="84"/>
        <end position="107"/>
    </location>
</feature>
<organism evidence="3 4">
    <name type="scientific">Aspergillus ellipticus CBS 707.79</name>
    <dbReference type="NCBI Taxonomy" id="1448320"/>
    <lineage>
        <taxon>Eukaryota</taxon>
        <taxon>Fungi</taxon>
        <taxon>Dikarya</taxon>
        <taxon>Ascomycota</taxon>
        <taxon>Pezizomycotina</taxon>
        <taxon>Eurotiomycetes</taxon>
        <taxon>Eurotiomycetidae</taxon>
        <taxon>Eurotiales</taxon>
        <taxon>Aspergillaceae</taxon>
        <taxon>Aspergillus</taxon>
        <taxon>Aspergillus subgen. Circumdati</taxon>
    </lineage>
</organism>
<keyword evidence="1" id="KW-0479">Metal-binding</keyword>
<dbReference type="PROSITE" id="PS00028">
    <property type="entry name" value="ZINC_FINGER_C2H2_1"/>
    <property type="match status" value="1"/>
</dbReference>
<dbReference type="SMART" id="SM00355">
    <property type="entry name" value="ZnF_C2H2"/>
    <property type="match status" value="2"/>
</dbReference>
<keyword evidence="4" id="KW-1185">Reference proteome</keyword>
<reference evidence="3 4" key="1">
    <citation type="submission" date="2018-02" db="EMBL/GenBank/DDBJ databases">
        <title>The genomes of Aspergillus section Nigri reveals drivers in fungal speciation.</title>
        <authorList>
            <consortium name="DOE Joint Genome Institute"/>
            <person name="Vesth T.C."/>
            <person name="Nybo J."/>
            <person name="Theobald S."/>
            <person name="Brandl J."/>
            <person name="Frisvad J.C."/>
            <person name="Nielsen K.F."/>
            <person name="Lyhne E.K."/>
            <person name="Kogle M.E."/>
            <person name="Kuo A."/>
            <person name="Riley R."/>
            <person name="Clum A."/>
            <person name="Nolan M."/>
            <person name="Lipzen A."/>
            <person name="Salamov A."/>
            <person name="Henrissat B."/>
            <person name="Wiebenga A."/>
            <person name="De vries R.P."/>
            <person name="Grigoriev I.V."/>
            <person name="Mortensen U.H."/>
            <person name="Andersen M.R."/>
            <person name="Baker S.E."/>
        </authorList>
    </citation>
    <scope>NUCLEOTIDE SEQUENCE [LARGE SCALE GENOMIC DNA]</scope>
    <source>
        <strain evidence="3 4">CBS 707.79</strain>
    </source>
</reference>
<dbReference type="OrthoDB" id="654211at2759"/>
<sequence length="124" mass="14469">MQDPIVEDFNLGINQRNLVHRHMMNPQCPVTTATASPNPSRRRNGVSEKTLQCGWVGCSYKRPFNRPADLMRHVKYTHISRQTFECRDCGHSFNRKDNLREHQLRRHFAPYGDFLGIDDLFGRG</sequence>
<evidence type="ECO:0000259" key="2">
    <source>
        <dbReference type="PROSITE" id="PS50157"/>
    </source>
</evidence>
<dbReference type="GO" id="GO:0008270">
    <property type="term" value="F:zinc ion binding"/>
    <property type="evidence" value="ECO:0007669"/>
    <property type="project" value="UniProtKB-KW"/>
</dbReference>
<protein>
    <recommendedName>
        <fullName evidence="2">C2H2-type domain-containing protein</fullName>
    </recommendedName>
</protein>
<evidence type="ECO:0000313" key="4">
    <source>
        <dbReference type="Proteomes" id="UP000247810"/>
    </source>
</evidence>
<keyword evidence="1" id="KW-0863">Zinc-finger</keyword>
<dbReference type="Pfam" id="PF00096">
    <property type="entry name" value="zf-C2H2"/>
    <property type="match status" value="1"/>
</dbReference>
<dbReference type="InterPro" id="IPR036236">
    <property type="entry name" value="Znf_C2H2_sf"/>
</dbReference>
<dbReference type="Proteomes" id="UP000247810">
    <property type="component" value="Unassembled WGS sequence"/>
</dbReference>
<dbReference type="InterPro" id="IPR013087">
    <property type="entry name" value="Znf_C2H2_type"/>
</dbReference>
<dbReference type="AlphaFoldDB" id="A0A319DN56"/>
<dbReference type="PROSITE" id="PS50157">
    <property type="entry name" value="ZINC_FINGER_C2H2_2"/>
    <property type="match status" value="1"/>
</dbReference>
<dbReference type="EMBL" id="KZ825911">
    <property type="protein sequence ID" value="PYH92663.1"/>
    <property type="molecule type" value="Genomic_DNA"/>
</dbReference>
<dbReference type="VEuPathDB" id="FungiDB:BO71DRAFT_18626"/>